<dbReference type="Pfam" id="PF01757">
    <property type="entry name" value="Acyl_transf_3"/>
    <property type="match status" value="1"/>
</dbReference>
<keyword evidence="1" id="KW-1133">Transmembrane helix</keyword>
<dbReference type="OrthoDB" id="9814956at2"/>
<proteinExistence type="predicted"/>
<dbReference type="AlphaFoldDB" id="A0A0J1FUM8"/>
<evidence type="ECO:0000313" key="3">
    <source>
        <dbReference type="EMBL" id="KLU23543.1"/>
    </source>
</evidence>
<evidence type="ECO:0000259" key="2">
    <source>
        <dbReference type="Pfam" id="PF01757"/>
    </source>
</evidence>
<feature type="transmembrane region" description="Helical" evidence="1">
    <location>
        <begin position="275"/>
        <end position="294"/>
    </location>
</feature>
<dbReference type="PANTHER" id="PTHR37312:SF1">
    <property type="entry name" value="MEMBRANE-BOUND ACYLTRANSFERASE YKRP-RELATED"/>
    <property type="match status" value="1"/>
</dbReference>
<dbReference type="RefSeq" id="WP_047849351.1">
    <property type="nucleotide sequence ID" value="NZ_AEJF01000144.1"/>
</dbReference>
<dbReference type="PATRIC" id="fig|908627.4.peg.5510"/>
<dbReference type="InterPro" id="IPR052734">
    <property type="entry name" value="Nod_factor_acetyltransferase"/>
</dbReference>
<dbReference type="GO" id="GO:0016747">
    <property type="term" value="F:acyltransferase activity, transferring groups other than amino-acyl groups"/>
    <property type="evidence" value="ECO:0007669"/>
    <property type="project" value="InterPro"/>
</dbReference>
<reference evidence="3 4" key="1">
    <citation type="journal article" date="2015" name="Genome Announc.">
        <title>Draft Genome Sequence of Burkholderia sp. Strain PML1(12), an Ectomycorrhizosphere-Inhabiting Bacterium with Effective Mineral-Weathering Ability.</title>
        <authorList>
            <person name="Uroz S."/>
            <person name="Oger P."/>
        </authorList>
    </citation>
    <scope>NUCLEOTIDE SEQUENCE [LARGE SCALE GENOMIC DNA]</scope>
    <source>
        <strain evidence="4">PML1(12)</strain>
    </source>
</reference>
<comment type="caution">
    <text evidence="3">The sequence shown here is derived from an EMBL/GenBank/DDBJ whole genome shotgun (WGS) entry which is preliminary data.</text>
</comment>
<dbReference type="Proteomes" id="UP000035963">
    <property type="component" value="Unassembled WGS sequence"/>
</dbReference>
<name>A0A0J1FUM8_9BURK</name>
<dbReference type="InterPro" id="IPR002656">
    <property type="entry name" value="Acyl_transf_3_dom"/>
</dbReference>
<accession>A0A0J1FUM8</accession>
<feature type="transmembrane region" description="Helical" evidence="1">
    <location>
        <begin position="35"/>
        <end position="52"/>
    </location>
</feature>
<organism evidence="3 4">
    <name type="scientific">Caballeronia mineralivorans PML1(12)</name>
    <dbReference type="NCBI Taxonomy" id="908627"/>
    <lineage>
        <taxon>Bacteria</taxon>
        <taxon>Pseudomonadati</taxon>
        <taxon>Pseudomonadota</taxon>
        <taxon>Betaproteobacteria</taxon>
        <taxon>Burkholderiales</taxon>
        <taxon>Burkholderiaceae</taxon>
        <taxon>Caballeronia</taxon>
    </lineage>
</organism>
<feature type="transmembrane region" description="Helical" evidence="1">
    <location>
        <begin position="72"/>
        <end position="89"/>
    </location>
</feature>
<feature type="transmembrane region" description="Helical" evidence="1">
    <location>
        <begin position="164"/>
        <end position="185"/>
    </location>
</feature>
<dbReference type="EMBL" id="AEJF01000144">
    <property type="protein sequence ID" value="KLU23543.1"/>
    <property type="molecule type" value="Genomic_DNA"/>
</dbReference>
<feature type="transmembrane region" description="Helical" evidence="1">
    <location>
        <begin position="95"/>
        <end position="112"/>
    </location>
</feature>
<feature type="transmembrane region" description="Helical" evidence="1">
    <location>
        <begin position="124"/>
        <end position="144"/>
    </location>
</feature>
<feature type="domain" description="Acyltransferase 3" evidence="2">
    <location>
        <begin position="7"/>
        <end position="312"/>
    </location>
</feature>
<feature type="transmembrane region" description="Helical" evidence="1">
    <location>
        <begin position="242"/>
        <end position="263"/>
    </location>
</feature>
<keyword evidence="1" id="KW-0472">Membrane</keyword>
<gene>
    <name evidence="3" type="ORF">EOS_24685</name>
</gene>
<feature type="transmembrane region" description="Helical" evidence="1">
    <location>
        <begin position="300"/>
        <end position="320"/>
    </location>
</feature>
<evidence type="ECO:0000313" key="4">
    <source>
        <dbReference type="Proteomes" id="UP000035963"/>
    </source>
</evidence>
<sequence>MSTERNTEIDMFRGLGILLVVLGHTTGLPGEVHRYVYSFHMPAFFFLSGYLFQLDRVQRSPGSFINGKFHRLIIPAWCMGAVCGLVFVAKLLLHRITLAAFLGLAWGTAVGFPRADGNFLSTPLWSLFCLFSLETAAACLARFVGKAVVPLLMVTGVAGIAWSARLPFVPFDLDIATSAAFFFAIGHMVRQRDWFDFHERGSLARRVILLCSAAAVWGMLAYRSGDALNMSDSIFGSSPLKLTLDVAAALAGTLMLGHLAVALPDVRLLHWLGTHTLPILGFNYLVNAAVVHALDAAHANYWLLSFVVQAMLLTATAWVIDRMGAMGDLVNGRRRSARPVSMPRV</sequence>
<keyword evidence="4" id="KW-1185">Reference proteome</keyword>
<feature type="transmembrane region" description="Helical" evidence="1">
    <location>
        <begin position="206"/>
        <end position="222"/>
    </location>
</feature>
<keyword evidence="1" id="KW-0812">Transmembrane</keyword>
<evidence type="ECO:0000256" key="1">
    <source>
        <dbReference type="SAM" id="Phobius"/>
    </source>
</evidence>
<dbReference type="PANTHER" id="PTHR37312">
    <property type="entry name" value="MEMBRANE-BOUND ACYLTRANSFERASE YKRP-RELATED"/>
    <property type="match status" value="1"/>
</dbReference>
<protein>
    <recommendedName>
        <fullName evidence="2">Acyltransferase 3 domain-containing protein</fullName>
    </recommendedName>
</protein>